<proteinExistence type="predicted"/>
<evidence type="ECO:0000313" key="7">
    <source>
        <dbReference type="EMBL" id="CEO51699.1"/>
    </source>
</evidence>
<protein>
    <recommendedName>
        <fullName evidence="6">Major facilitator superfamily (MFS) profile domain-containing protein</fullName>
    </recommendedName>
</protein>
<feature type="transmembrane region" description="Helical" evidence="5">
    <location>
        <begin position="295"/>
        <end position="314"/>
    </location>
</feature>
<keyword evidence="4 5" id="KW-0472">Membrane</keyword>
<dbReference type="GO" id="GO:0022857">
    <property type="term" value="F:transmembrane transporter activity"/>
    <property type="evidence" value="ECO:0007669"/>
    <property type="project" value="InterPro"/>
</dbReference>
<feature type="transmembrane region" description="Helical" evidence="5">
    <location>
        <begin position="120"/>
        <end position="142"/>
    </location>
</feature>
<feature type="transmembrane region" description="Helical" evidence="5">
    <location>
        <begin position="334"/>
        <end position="355"/>
    </location>
</feature>
<comment type="subcellular location">
    <subcellularLocation>
        <location evidence="1">Membrane</location>
        <topology evidence="1">Multi-pass membrane protein</topology>
    </subcellularLocation>
</comment>
<evidence type="ECO:0000256" key="3">
    <source>
        <dbReference type="ARBA" id="ARBA00022989"/>
    </source>
</evidence>
<feature type="transmembrane region" description="Helical" evidence="5">
    <location>
        <begin position="227"/>
        <end position="250"/>
    </location>
</feature>
<feature type="transmembrane region" description="Helical" evidence="5">
    <location>
        <begin position="473"/>
        <end position="491"/>
    </location>
</feature>
<organism evidence="7">
    <name type="scientific">Bionectria ochroleuca</name>
    <name type="common">Gliocladium roseum</name>
    <dbReference type="NCBI Taxonomy" id="29856"/>
    <lineage>
        <taxon>Eukaryota</taxon>
        <taxon>Fungi</taxon>
        <taxon>Dikarya</taxon>
        <taxon>Ascomycota</taxon>
        <taxon>Pezizomycotina</taxon>
        <taxon>Sordariomycetes</taxon>
        <taxon>Hypocreomycetidae</taxon>
        <taxon>Hypocreales</taxon>
        <taxon>Bionectriaceae</taxon>
        <taxon>Clonostachys</taxon>
    </lineage>
</organism>
<keyword evidence="3 5" id="KW-1133">Transmembrane helix</keyword>
<feature type="transmembrane region" description="Helical" evidence="5">
    <location>
        <begin position="61"/>
        <end position="84"/>
    </location>
</feature>
<dbReference type="GO" id="GO:0016020">
    <property type="term" value="C:membrane"/>
    <property type="evidence" value="ECO:0007669"/>
    <property type="project" value="UniProtKB-SubCell"/>
</dbReference>
<dbReference type="PROSITE" id="PS50850">
    <property type="entry name" value="MFS"/>
    <property type="match status" value="1"/>
</dbReference>
<name>A0A0B7K3D0_BIOOC</name>
<dbReference type="AlphaFoldDB" id="A0A0B7K3D0"/>
<sequence length="502" mass="52834">MMYSGNMPSREPISIQEPPPAISRRRAASIIACITCITSIGNLLAGLLTVCVPVIAKELNIGLALQLWPVSIFALTCGFTLLPSGAAADVLGCRRTYLLGSLLQAATTLGSGLARTSSQLLTLRALAGVSASFCLPSAVAVVTNTFPAGPRRNLAFAAMGGGQAVGFGLGLTLGGVFSGTIGWRWGFHTATCLNIVVLLLALWTLPSNIDKSLGKSTMASLRDDVDWIGELILTASLGLLSYEFAVMTSLGIRKPINISLLTIGLVLLPIFGLWMHRQSRRGRPALIPNNLWTNIPFTTVCITVFLVWGALNASEQLTALYLEDVLGVSPLTSGLYFLPAPVCGALMNVAIGLMLPYLRPSLAIPIACLTSSIAPVLLAALCRVNGPSYWGAVFEAMALNPLSADVIYTVANLIVTDAFPEKTQALAGGVFNMIAQIGKSVGITTTAIIAARISAQAGEGPKEALLLGYKAGWWYNSAIGLATVPLTLWGLKRVGKLGIKRE</sequence>
<dbReference type="Gene3D" id="1.20.1250.20">
    <property type="entry name" value="MFS general substrate transporter like domains"/>
    <property type="match status" value="1"/>
</dbReference>
<dbReference type="Gene3D" id="1.20.1720.10">
    <property type="entry name" value="Multidrug resistance protein D"/>
    <property type="match status" value="1"/>
</dbReference>
<gene>
    <name evidence="7" type="ORF">BN869_000007757_1</name>
</gene>
<reference evidence="7" key="1">
    <citation type="submission" date="2015-01" db="EMBL/GenBank/DDBJ databases">
        <authorList>
            <person name="Durling Mikael"/>
        </authorList>
    </citation>
    <scope>NUCLEOTIDE SEQUENCE</scope>
</reference>
<feature type="transmembrane region" description="Helical" evidence="5">
    <location>
        <begin position="185"/>
        <end position="206"/>
    </location>
</feature>
<dbReference type="PANTHER" id="PTHR42718:SF27">
    <property type="entry name" value="TRANSPORTER, PUTATIVE-RELATED"/>
    <property type="match status" value="1"/>
</dbReference>
<evidence type="ECO:0000256" key="5">
    <source>
        <dbReference type="SAM" id="Phobius"/>
    </source>
</evidence>
<feature type="transmembrane region" description="Helical" evidence="5">
    <location>
        <begin position="30"/>
        <end position="55"/>
    </location>
</feature>
<feature type="transmembrane region" description="Helical" evidence="5">
    <location>
        <begin position="256"/>
        <end position="274"/>
    </location>
</feature>
<dbReference type="PANTHER" id="PTHR42718">
    <property type="entry name" value="MAJOR FACILITATOR SUPERFAMILY MULTIDRUG TRANSPORTER MFSC"/>
    <property type="match status" value="1"/>
</dbReference>
<dbReference type="InterPro" id="IPR011701">
    <property type="entry name" value="MFS"/>
</dbReference>
<evidence type="ECO:0000256" key="2">
    <source>
        <dbReference type="ARBA" id="ARBA00022692"/>
    </source>
</evidence>
<dbReference type="EMBL" id="CDPU01000024">
    <property type="protein sequence ID" value="CEO51699.1"/>
    <property type="molecule type" value="Genomic_DNA"/>
</dbReference>
<keyword evidence="2 5" id="KW-0812">Transmembrane</keyword>
<evidence type="ECO:0000256" key="1">
    <source>
        <dbReference type="ARBA" id="ARBA00004141"/>
    </source>
</evidence>
<dbReference type="InterPro" id="IPR036259">
    <property type="entry name" value="MFS_trans_sf"/>
</dbReference>
<evidence type="ECO:0000259" key="6">
    <source>
        <dbReference type="PROSITE" id="PS50850"/>
    </source>
</evidence>
<evidence type="ECO:0000256" key="4">
    <source>
        <dbReference type="ARBA" id="ARBA00023136"/>
    </source>
</evidence>
<feature type="transmembrane region" description="Helical" evidence="5">
    <location>
        <begin position="362"/>
        <end position="381"/>
    </location>
</feature>
<feature type="transmembrane region" description="Helical" evidence="5">
    <location>
        <begin position="154"/>
        <end position="179"/>
    </location>
</feature>
<feature type="domain" description="Major facilitator superfamily (MFS) profile" evidence="6">
    <location>
        <begin position="30"/>
        <end position="495"/>
    </location>
</feature>
<dbReference type="SUPFAM" id="SSF103473">
    <property type="entry name" value="MFS general substrate transporter"/>
    <property type="match status" value="1"/>
</dbReference>
<dbReference type="InterPro" id="IPR020846">
    <property type="entry name" value="MFS_dom"/>
</dbReference>
<dbReference type="Pfam" id="PF07690">
    <property type="entry name" value="MFS_1"/>
    <property type="match status" value="1"/>
</dbReference>
<accession>A0A0B7K3D0</accession>